<dbReference type="InterPro" id="IPR043129">
    <property type="entry name" value="ATPase_NBD"/>
</dbReference>
<dbReference type="RefSeq" id="WP_271925761.1">
    <property type="nucleotide sequence ID" value="NZ_JAQNDO010000001.1"/>
</dbReference>
<dbReference type="PANTHER" id="PTHR18964">
    <property type="entry name" value="ROK (REPRESSOR, ORF, KINASE) FAMILY"/>
    <property type="match status" value="1"/>
</dbReference>
<dbReference type="InterPro" id="IPR000600">
    <property type="entry name" value="ROK"/>
</dbReference>
<dbReference type="CDD" id="cd24066">
    <property type="entry name" value="ASKHA_NBD_ROK_EcFRK-like"/>
    <property type="match status" value="1"/>
</dbReference>
<name>A0ABT5F159_9BACT</name>
<evidence type="ECO:0000256" key="1">
    <source>
        <dbReference type="ARBA" id="ARBA00006479"/>
    </source>
</evidence>
<comment type="caution">
    <text evidence="2">The sequence shown here is derived from an EMBL/GenBank/DDBJ whole genome shotgun (WGS) entry which is preliminary data.</text>
</comment>
<comment type="similarity">
    <text evidence="1">Belongs to the ROK (NagC/XylR) family.</text>
</comment>
<dbReference type="EMBL" id="JAQNDO010000001">
    <property type="protein sequence ID" value="MDC0747344.1"/>
    <property type="molecule type" value="Genomic_DNA"/>
</dbReference>
<organism evidence="2 3">
    <name type="scientific">Polyangium mundeleinium</name>
    <dbReference type="NCBI Taxonomy" id="2995306"/>
    <lineage>
        <taxon>Bacteria</taxon>
        <taxon>Pseudomonadati</taxon>
        <taxon>Myxococcota</taxon>
        <taxon>Polyangia</taxon>
        <taxon>Polyangiales</taxon>
        <taxon>Polyangiaceae</taxon>
        <taxon>Polyangium</taxon>
    </lineage>
</organism>
<dbReference type="InterPro" id="IPR049874">
    <property type="entry name" value="ROK_cs"/>
</dbReference>
<dbReference type="SUPFAM" id="SSF53067">
    <property type="entry name" value="Actin-like ATPase domain"/>
    <property type="match status" value="1"/>
</dbReference>
<sequence>MRQPIAIGVDLGGTKIEAVVLREAETDAPAVDLRRRVWTPRECGYEGILDAVAALVRDVAAEANLDAKTIPLGVGMPGGVTGAGLVKNSNTTCLNGRPFRADLERLLDRSIVFDNDANCFALAEARLGAASAHVGGVVFGVILGTGVGGALVLRGEVWPGEHGIAGEWGHHAVFPDRGPVCYCGHRGCLELFASGPAVEADYTRRAGRSLSASEIAACRAEDPYAAAAIEGFLEAFARGLANVIDIVDPSAIVLGGGLSNLNVLYDEGRERVAALVFNDELRTPILKNKLGDSAGVIGAALLAI</sequence>
<evidence type="ECO:0000313" key="3">
    <source>
        <dbReference type="Proteomes" id="UP001221411"/>
    </source>
</evidence>
<protein>
    <submittedName>
        <fullName evidence="2">ROK family protein</fullName>
    </submittedName>
</protein>
<gene>
    <name evidence="2" type="ORF">POL67_38800</name>
</gene>
<reference evidence="2 3" key="1">
    <citation type="submission" date="2022-11" db="EMBL/GenBank/DDBJ databases">
        <title>Minimal conservation of predation-associated metabolite biosynthetic gene clusters underscores biosynthetic potential of Myxococcota including descriptions for ten novel species: Archangium lansinium sp. nov., Myxococcus landrumus sp. nov., Nannocystis bai.</title>
        <authorList>
            <person name="Ahearne A."/>
            <person name="Stevens C."/>
            <person name="Dowd S."/>
        </authorList>
    </citation>
    <scope>NUCLEOTIDE SEQUENCE [LARGE SCALE GENOMIC DNA]</scope>
    <source>
        <strain evidence="2 3">RJM3</strain>
    </source>
</reference>
<evidence type="ECO:0000313" key="2">
    <source>
        <dbReference type="EMBL" id="MDC0747344.1"/>
    </source>
</evidence>
<dbReference type="PANTHER" id="PTHR18964:SF149">
    <property type="entry name" value="BIFUNCTIONAL UDP-N-ACETYLGLUCOSAMINE 2-EPIMERASE_N-ACETYLMANNOSAMINE KINASE"/>
    <property type="match status" value="1"/>
</dbReference>
<proteinExistence type="inferred from homology"/>
<accession>A0ABT5F159</accession>
<dbReference type="Gene3D" id="3.30.420.40">
    <property type="match status" value="2"/>
</dbReference>
<dbReference type="Pfam" id="PF00480">
    <property type="entry name" value="ROK"/>
    <property type="match status" value="1"/>
</dbReference>
<dbReference type="Proteomes" id="UP001221411">
    <property type="component" value="Unassembled WGS sequence"/>
</dbReference>
<dbReference type="PROSITE" id="PS01125">
    <property type="entry name" value="ROK"/>
    <property type="match status" value="1"/>
</dbReference>
<keyword evidence="3" id="KW-1185">Reference proteome</keyword>